<feature type="transmembrane region" description="Helical" evidence="2">
    <location>
        <begin position="449"/>
        <end position="471"/>
    </location>
</feature>
<feature type="region of interest" description="Disordered" evidence="1">
    <location>
        <begin position="163"/>
        <end position="199"/>
    </location>
</feature>
<sequence>MNSGECMIREVVEDDEEISNSFEPRIQNDDHNELVLKQNGSDKRKGKGLKKWRRVKRDAKNDAGGGEIVMTHELLNSDVSSSKHMRYYERKQKSEGSVSSTNAVVLNFDDLGLGWDPTFAAGTDSENSEDRSSKSSTAASAPNLKNEMPIIISGSMRSFSGKNMGHQGTGWAGKKARGEQRVKIAKENSHSSLESDSRSSNFLFMQGTYSTGNGIRDERLKGYDGENSDEVQGSDEQQVTDRHRGGVYGEEGYESLSKEGGGVADSSSEVKADRSENRGSSSDQDPLEEPLFALQSAQEALERVVLEFQEINKDVTVDDSVSEIGTDCIDDEHETSFSRAVQSEAVETGYSDTETEVEDLFKQKIEAEVEYMTISRTVQNLRVAALDQITMLEEQIALASEQTQILDKLGVAENKAAVIEKEAEKLEKICGDIASASELKKIQNGVFKYSSCVVLQLVLLIVILEFFIFHLSPSGVGVVPT</sequence>
<gene>
    <name evidence="3" type="ORF">CASFOL_014035</name>
</gene>
<dbReference type="Proteomes" id="UP001632038">
    <property type="component" value="Unassembled WGS sequence"/>
</dbReference>
<keyword evidence="2" id="KW-0472">Membrane</keyword>
<dbReference type="PANTHER" id="PTHR34562">
    <property type="entry name" value="WPP DOMAIN-INTERACTING PROTEIN 2"/>
    <property type="match status" value="1"/>
</dbReference>
<feature type="region of interest" description="Disordered" evidence="1">
    <location>
        <begin position="213"/>
        <end position="288"/>
    </location>
</feature>
<dbReference type="EMBL" id="JAVIJP010000016">
    <property type="protein sequence ID" value="KAL3643220.1"/>
    <property type="molecule type" value="Genomic_DNA"/>
</dbReference>
<evidence type="ECO:0000256" key="1">
    <source>
        <dbReference type="SAM" id="MobiDB-lite"/>
    </source>
</evidence>
<evidence type="ECO:0008006" key="5">
    <source>
        <dbReference type="Google" id="ProtNLM"/>
    </source>
</evidence>
<evidence type="ECO:0000256" key="2">
    <source>
        <dbReference type="SAM" id="Phobius"/>
    </source>
</evidence>
<keyword evidence="4" id="KW-1185">Reference proteome</keyword>
<dbReference type="AlphaFoldDB" id="A0ABD3DLR6"/>
<evidence type="ECO:0000313" key="4">
    <source>
        <dbReference type="Proteomes" id="UP001632038"/>
    </source>
</evidence>
<accession>A0ABD3DLR6</accession>
<feature type="region of interest" description="Disordered" evidence="1">
    <location>
        <begin position="119"/>
        <end position="146"/>
    </location>
</feature>
<organism evidence="3 4">
    <name type="scientific">Castilleja foliolosa</name>
    <dbReference type="NCBI Taxonomy" id="1961234"/>
    <lineage>
        <taxon>Eukaryota</taxon>
        <taxon>Viridiplantae</taxon>
        <taxon>Streptophyta</taxon>
        <taxon>Embryophyta</taxon>
        <taxon>Tracheophyta</taxon>
        <taxon>Spermatophyta</taxon>
        <taxon>Magnoliopsida</taxon>
        <taxon>eudicotyledons</taxon>
        <taxon>Gunneridae</taxon>
        <taxon>Pentapetalae</taxon>
        <taxon>asterids</taxon>
        <taxon>lamiids</taxon>
        <taxon>Lamiales</taxon>
        <taxon>Orobanchaceae</taxon>
        <taxon>Pedicularideae</taxon>
        <taxon>Castillejinae</taxon>
        <taxon>Castilleja</taxon>
    </lineage>
</organism>
<feature type="compositionally biased region" description="Basic and acidic residues" evidence="1">
    <location>
        <begin position="215"/>
        <end position="224"/>
    </location>
</feature>
<reference evidence="4" key="1">
    <citation type="journal article" date="2024" name="IScience">
        <title>Strigolactones Initiate the Formation of Haustorium-like Structures in Castilleja.</title>
        <authorList>
            <person name="Buerger M."/>
            <person name="Peterson D."/>
            <person name="Chory J."/>
        </authorList>
    </citation>
    <scope>NUCLEOTIDE SEQUENCE [LARGE SCALE GENOMIC DNA]</scope>
</reference>
<keyword evidence="2" id="KW-1133">Transmembrane helix</keyword>
<keyword evidence="2" id="KW-0812">Transmembrane</keyword>
<feature type="region of interest" description="Disordered" evidence="1">
    <location>
        <begin position="37"/>
        <end position="67"/>
    </location>
</feature>
<feature type="compositionally biased region" description="Basic residues" evidence="1">
    <location>
        <begin position="44"/>
        <end position="57"/>
    </location>
</feature>
<proteinExistence type="predicted"/>
<protein>
    <recommendedName>
        <fullName evidence="5">WPP domain-interacting protein 1</fullName>
    </recommendedName>
</protein>
<dbReference type="PANTHER" id="PTHR34562:SF8">
    <property type="entry name" value="WPP DOMAIN-INTERACTING PROTEIN 1"/>
    <property type="match status" value="1"/>
</dbReference>
<feature type="compositionally biased region" description="Basic and acidic residues" evidence="1">
    <location>
        <begin position="176"/>
        <end position="197"/>
    </location>
</feature>
<feature type="compositionally biased region" description="Basic and acidic residues" evidence="1">
    <location>
        <begin position="268"/>
        <end position="277"/>
    </location>
</feature>
<name>A0ABD3DLR6_9LAMI</name>
<comment type="caution">
    <text evidence="3">The sequence shown here is derived from an EMBL/GenBank/DDBJ whole genome shotgun (WGS) entry which is preliminary data.</text>
</comment>
<evidence type="ECO:0000313" key="3">
    <source>
        <dbReference type="EMBL" id="KAL3643220.1"/>
    </source>
</evidence>
<dbReference type="InterPro" id="IPR044696">
    <property type="entry name" value="WIP1/2/3"/>
</dbReference>